<name>A0A2S7N4T3_9BACI</name>
<dbReference type="OrthoDB" id="2554226at2"/>
<keyword evidence="2" id="KW-1185">Reference proteome</keyword>
<reference evidence="1 2" key="1">
    <citation type="submission" date="2017-12" db="EMBL/GenBank/DDBJ databases">
        <title>Taxonomic description and draft genome of Pradoshia cofamensis Gen. nov., sp. nov., a thermotolerant bacillale isolated from anterior gut of earthworm Eisenia fetida.</title>
        <authorList>
            <person name="Saha T."/>
            <person name="Chakraborty R."/>
        </authorList>
    </citation>
    <scope>NUCLEOTIDE SEQUENCE [LARGE SCALE GENOMIC DNA]</scope>
    <source>
        <strain evidence="1 2">EAG3</strain>
    </source>
</reference>
<comment type="caution">
    <text evidence="1">The sequence shown here is derived from an EMBL/GenBank/DDBJ whole genome shotgun (WGS) entry which is preliminary data.</text>
</comment>
<protein>
    <submittedName>
        <fullName evidence="1">Uncharacterized protein</fullName>
    </submittedName>
</protein>
<dbReference type="RefSeq" id="WP_104848186.1">
    <property type="nucleotide sequence ID" value="NZ_PKOZ01000001.1"/>
</dbReference>
<accession>A0A2S7N4T3</accession>
<evidence type="ECO:0000313" key="1">
    <source>
        <dbReference type="EMBL" id="PQD97091.1"/>
    </source>
</evidence>
<gene>
    <name evidence="1" type="ORF">CYL18_04240</name>
</gene>
<evidence type="ECO:0000313" key="2">
    <source>
        <dbReference type="Proteomes" id="UP000239663"/>
    </source>
</evidence>
<dbReference type="EMBL" id="PKOZ01000001">
    <property type="protein sequence ID" value="PQD97091.1"/>
    <property type="molecule type" value="Genomic_DNA"/>
</dbReference>
<dbReference type="Proteomes" id="UP000239663">
    <property type="component" value="Unassembled WGS sequence"/>
</dbReference>
<sequence length="435" mass="51249">MKTGSLISIPESIQENIFRYRLSHFLKEQGKAHSGNQSALVERIESNSGDDNFRNKFMEFVIEEISNGKNRQIYLSRFEIANLAVLRHLISVQSNLEAAGYPNKNFNSFLKPEPEDGEMIYLNIVNENEDTDIAKIKVRKIEMCFYKIIKSMEDEVTEEISKDYVWVEINPSEQLLIFKIRPHNQHYRTNYYTSKKTYESVFLILKSIFPLKIINMEYIKGVFFKIFSELTEIAEQPYREQLTPYNEMINEFQNSVLEQIGITNADDVKEITIRYKRLIERHLIIRDLDNYLAFHTNRKGIVERISLTDLSGASANVLSGDGDGLDVADIYFDIRETIEGMKRLDKLWVKWFLFDHEVQEMQEMQTQIQFFEEGENQLVEEDASVEDTRAVKTRFEVTKDYVIINFLKQYWISKEVQDHVLSTFIEFEEKTNQQS</sequence>
<proteinExistence type="predicted"/>
<organism evidence="1 2">
    <name type="scientific">Pradoshia eiseniae</name>
    <dbReference type="NCBI Taxonomy" id="2064768"/>
    <lineage>
        <taxon>Bacteria</taxon>
        <taxon>Bacillati</taxon>
        <taxon>Bacillota</taxon>
        <taxon>Bacilli</taxon>
        <taxon>Bacillales</taxon>
        <taxon>Bacillaceae</taxon>
        <taxon>Pradoshia</taxon>
    </lineage>
</organism>
<dbReference type="AlphaFoldDB" id="A0A2S7N4T3"/>